<feature type="transmembrane region" description="Helical" evidence="2">
    <location>
        <begin position="392"/>
        <end position="414"/>
    </location>
</feature>
<feature type="transmembrane region" description="Helical" evidence="2">
    <location>
        <begin position="342"/>
        <end position="372"/>
    </location>
</feature>
<feature type="compositionally biased region" description="Acidic residues" evidence="1">
    <location>
        <begin position="506"/>
        <end position="517"/>
    </location>
</feature>
<sequence>MDAQITRRIQDMFSTLLPRNIRTSFIRFVSVAMTLLIGLTLSLFFHQIRFKSKPFSPELRCMIQNTEYDAVILYHTNFGRDFRNESKNDILVNGSNLRPLSLSRAKFISKKTPLLQRIFYAPTIDQYLEISRIYDRDMSNLTHVDTTNSTYENSQCSLTRDGNSTCSYRTFSIFNKSIENPRPFIILHIIVHMSSREFFSSSRRSDVIEGFKEATNSTGILSQSMDYTVWKDANYLPLSQNEYIEPPQTTFQSFFKNPLGMLFKSVQGVVWGEKIKNSSLLPSFVVQIVHYFSSALWPPFKDSVLTTSFITLMALLSHRMDIRVARSTAYFTQRDRRSYPRLSALVHLILHNIVEPLFFTVFIHCIHQKYLIYLFMRPFGGDYMNLKAAPSLSSALCLMILFANTFSTAMSFIAHSETVRVLYHRFQAVFFVLYFTLHRLAANGIHPPQNLLFLIVLVINMILLQLSMGLELDLSEKDQFRLHQFDEQIPPMLLFLHMLMTHQNDNDSDDSDFDSSDVDVGRVMRGRGRGGGRGRGRGGRRGRGRGGHAPIRGQPLENQQMAANRRGGANRRLIFDDDSDSESESSPPPVFDMEEVVGRGRGRARRGGQGRGGRRGQANRGRERRGRQDDDRRSGTVEREE</sequence>
<evidence type="ECO:0000313" key="3">
    <source>
        <dbReference type="EMBL" id="KAK2951273.1"/>
    </source>
</evidence>
<proteinExistence type="predicted"/>
<keyword evidence="2" id="KW-1133">Transmembrane helix</keyword>
<comment type="caution">
    <text evidence="3">The sequence shown here is derived from an EMBL/GenBank/DDBJ whole genome shotgun (WGS) entry which is preliminary data.</text>
</comment>
<gene>
    <name evidence="3" type="ORF">BLNAU_13760</name>
</gene>
<dbReference type="Proteomes" id="UP001281761">
    <property type="component" value="Unassembled WGS sequence"/>
</dbReference>
<name>A0ABQ9XIW8_9EUKA</name>
<feature type="compositionally biased region" description="Basic residues" evidence="1">
    <location>
        <begin position="524"/>
        <end position="546"/>
    </location>
</feature>
<keyword evidence="2" id="KW-0812">Transmembrane</keyword>
<keyword evidence="4" id="KW-1185">Reference proteome</keyword>
<feature type="transmembrane region" description="Helical" evidence="2">
    <location>
        <begin position="426"/>
        <end position="445"/>
    </location>
</feature>
<protein>
    <submittedName>
        <fullName evidence="3">Uncharacterized protein</fullName>
    </submittedName>
</protein>
<feature type="region of interest" description="Disordered" evidence="1">
    <location>
        <begin position="506"/>
        <end position="558"/>
    </location>
</feature>
<feature type="transmembrane region" description="Helical" evidence="2">
    <location>
        <begin position="25"/>
        <end position="45"/>
    </location>
</feature>
<feature type="region of interest" description="Disordered" evidence="1">
    <location>
        <begin position="572"/>
        <end position="641"/>
    </location>
</feature>
<evidence type="ECO:0000256" key="2">
    <source>
        <dbReference type="SAM" id="Phobius"/>
    </source>
</evidence>
<reference evidence="3 4" key="1">
    <citation type="journal article" date="2022" name="bioRxiv">
        <title>Genomics of Preaxostyla Flagellates Illuminates Evolutionary Transitions and the Path Towards Mitochondrial Loss.</title>
        <authorList>
            <person name="Novak L.V.F."/>
            <person name="Treitli S.C."/>
            <person name="Pyrih J."/>
            <person name="Halakuc P."/>
            <person name="Pipaliya S.V."/>
            <person name="Vacek V."/>
            <person name="Brzon O."/>
            <person name="Soukal P."/>
            <person name="Eme L."/>
            <person name="Dacks J.B."/>
            <person name="Karnkowska A."/>
            <person name="Elias M."/>
            <person name="Hampl V."/>
        </authorList>
    </citation>
    <scope>NUCLEOTIDE SEQUENCE [LARGE SCALE GENOMIC DNA]</scope>
    <source>
        <strain evidence="3">NAU3</strain>
        <tissue evidence="3">Gut</tissue>
    </source>
</reference>
<organism evidence="3 4">
    <name type="scientific">Blattamonas nauphoetae</name>
    <dbReference type="NCBI Taxonomy" id="2049346"/>
    <lineage>
        <taxon>Eukaryota</taxon>
        <taxon>Metamonada</taxon>
        <taxon>Preaxostyla</taxon>
        <taxon>Oxymonadida</taxon>
        <taxon>Blattamonas</taxon>
    </lineage>
</organism>
<evidence type="ECO:0000313" key="4">
    <source>
        <dbReference type="Proteomes" id="UP001281761"/>
    </source>
</evidence>
<feature type="compositionally biased region" description="Basic residues" evidence="1">
    <location>
        <begin position="600"/>
        <end position="614"/>
    </location>
</feature>
<keyword evidence="2" id="KW-0472">Membrane</keyword>
<feature type="compositionally biased region" description="Basic and acidic residues" evidence="1">
    <location>
        <begin position="626"/>
        <end position="641"/>
    </location>
</feature>
<accession>A0ABQ9XIW8</accession>
<dbReference type="EMBL" id="JARBJD010000121">
    <property type="protein sequence ID" value="KAK2951273.1"/>
    <property type="molecule type" value="Genomic_DNA"/>
</dbReference>
<evidence type="ECO:0000256" key="1">
    <source>
        <dbReference type="SAM" id="MobiDB-lite"/>
    </source>
</evidence>
<feature type="transmembrane region" description="Helical" evidence="2">
    <location>
        <begin position="451"/>
        <end position="472"/>
    </location>
</feature>